<comment type="similarity">
    <text evidence="2 8">Belongs to the DNA polymerase epsilon subunit B family.</text>
</comment>
<comment type="function">
    <text evidence="6">Accessory component of the DNA polymerase epsilon complex. Participates in DNA repair and in chromosomal DNA replication.</text>
</comment>
<accession>A0A8J1Y5E1</accession>
<keyword evidence="3 8" id="KW-0235">DNA replication</keyword>
<dbReference type="GO" id="GO:0006261">
    <property type="term" value="P:DNA-templated DNA replication"/>
    <property type="evidence" value="ECO:0007669"/>
    <property type="project" value="InterPro"/>
</dbReference>
<dbReference type="PIRSF" id="PIRSF000799">
    <property type="entry name" value="DNA_pol_eps_2"/>
    <property type="match status" value="1"/>
</dbReference>
<dbReference type="Gene3D" id="3.60.21.50">
    <property type="match status" value="1"/>
</dbReference>
<dbReference type="EMBL" id="CAIIXF020000008">
    <property type="protein sequence ID" value="CAH1792739.1"/>
    <property type="molecule type" value="Genomic_DNA"/>
</dbReference>
<keyword evidence="10" id="KW-1185">Reference proteome</keyword>
<name>A0A8J1Y5E1_OWEFU</name>
<dbReference type="FunFam" id="3.60.21.50:FF:000007">
    <property type="entry name" value="DNA polymerase epsilon subunit"/>
    <property type="match status" value="1"/>
</dbReference>
<gene>
    <name evidence="9" type="ORF">OFUS_LOCUS17674</name>
</gene>
<dbReference type="Proteomes" id="UP000749559">
    <property type="component" value="Unassembled WGS sequence"/>
</dbReference>
<evidence type="ECO:0000256" key="7">
    <source>
        <dbReference type="ARBA" id="ARBA00063156"/>
    </source>
</evidence>
<dbReference type="OrthoDB" id="10254730at2759"/>
<dbReference type="PANTHER" id="PTHR12708">
    <property type="entry name" value="DNA POLYMERASE EPSILON SUBUNIT B"/>
    <property type="match status" value="1"/>
</dbReference>
<dbReference type="GO" id="GO:0003677">
    <property type="term" value="F:DNA binding"/>
    <property type="evidence" value="ECO:0007669"/>
    <property type="project" value="UniProtKB-UniRule"/>
</dbReference>
<dbReference type="InterPro" id="IPR016266">
    <property type="entry name" value="POLE2"/>
</dbReference>
<dbReference type="PANTHER" id="PTHR12708:SF0">
    <property type="entry name" value="DNA POLYMERASE EPSILON SUBUNIT 2"/>
    <property type="match status" value="1"/>
</dbReference>
<dbReference type="Gene3D" id="1.10.8.60">
    <property type="match status" value="1"/>
</dbReference>
<comment type="subcellular location">
    <subcellularLocation>
        <location evidence="1 8">Nucleus</location>
    </subcellularLocation>
</comment>
<dbReference type="Pfam" id="PF04042">
    <property type="entry name" value="DNA_pol_E_B"/>
    <property type="match status" value="1"/>
</dbReference>
<sequence length="523" mass="59319">MSSKQKSSIVSAFKMHGLTLRSEASKYLVEALSSISESDVAECIDRIIESIQKQSLSSSMLDRATVEQAVEDCNQEQEEDNDKVLTVIDAFTVPRYTYMTERKKFLSNKALGIADPCIHGDSKDKVDLFRDRYTILHQRTSRHDLFTPTVIGSRDTKAKKFELKPIEFLLGSTAKLGDIIVLGMLTQLKEGKWFLEDPTGAVQLDLTKANFHTGLFTENSFVLAEGWYEDELFHINAFGFPPPEPSRTTRNFFGNINFFGGQSETSVKASSRLRQIEQENETAMFVFLSDLWLDNLKVFEKLRTLFTGFSESPPTCFVFSGNFSSTPYGSTHIKEMKDNFDTLANLILEFPSLVEHSKFIFIPGPRDPGPANILPRPSLPEVITQGFQEKIPNSRFTSNPCRIQYCTQEIVVFREDIVTKMCRNCVKFPDQGDVPEHFAKTIICQGHLCPLPLHVSPIYWAHDVALRTYPLPDVIVCADKYDSFSVSQVDCQVVNPGSFPRNDYSFKVYYPANRHFEESKISD</sequence>
<organism evidence="9 10">
    <name type="scientific">Owenia fusiformis</name>
    <name type="common">Polychaete worm</name>
    <dbReference type="NCBI Taxonomy" id="6347"/>
    <lineage>
        <taxon>Eukaryota</taxon>
        <taxon>Metazoa</taxon>
        <taxon>Spiralia</taxon>
        <taxon>Lophotrochozoa</taxon>
        <taxon>Annelida</taxon>
        <taxon>Polychaeta</taxon>
        <taxon>Sedentaria</taxon>
        <taxon>Canalipalpata</taxon>
        <taxon>Sabellida</taxon>
        <taxon>Oweniida</taxon>
        <taxon>Oweniidae</taxon>
        <taxon>Owenia</taxon>
    </lineage>
</organism>
<dbReference type="AlphaFoldDB" id="A0A8J1Y5E1"/>
<proteinExistence type="inferred from homology"/>
<dbReference type="GO" id="GO:0008622">
    <property type="term" value="C:epsilon DNA polymerase complex"/>
    <property type="evidence" value="ECO:0007669"/>
    <property type="project" value="UniProtKB-UniRule"/>
</dbReference>
<comment type="subunit">
    <text evidence="7">Component of the DNA polymerase epsilon complex consisting of four subunits: the catalytic subunit POLE and the accessory subunits POLE2, POLE3 and POLE4.</text>
</comment>
<evidence type="ECO:0000256" key="4">
    <source>
        <dbReference type="ARBA" id="ARBA00023125"/>
    </source>
</evidence>
<keyword evidence="4 8" id="KW-0238">DNA-binding</keyword>
<dbReference type="InterPro" id="IPR024639">
    <property type="entry name" value="DNA_pol_e_bsu_N"/>
</dbReference>
<keyword evidence="5 8" id="KW-0539">Nucleus</keyword>
<comment type="caution">
    <text evidence="9">The sequence shown here is derived from an EMBL/GenBank/DDBJ whole genome shotgun (WGS) entry which is preliminary data.</text>
</comment>
<evidence type="ECO:0000256" key="5">
    <source>
        <dbReference type="ARBA" id="ARBA00023242"/>
    </source>
</evidence>
<dbReference type="InterPro" id="IPR007185">
    <property type="entry name" value="DNA_pol_a/d/e_bsu"/>
</dbReference>
<evidence type="ECO:0000256" key="1">
    <source>
        <dbReference type="ARBA" id="ARBA00004123"/>
    </source>
</evidence>
<dbReference type="GO" id="GO:0042276">
    <property type="term" value="P:error-prone translesion synthesis"/>
    <property type="evidence" value="ECO:0007669"/>
    <property type="project" value="TreeGrafter"/>
</dbReference>
<dbReference type="FunFam" id="1.10.8.60:FF:000053">
    <property type="entry name" value="DNA polymerase epsilon subunit"/>
    <property type="match status" value="1"/>
</dbReference>
<evidence type="ECO:0000313" key="10">
    <source>
        <dbReference type="Proteomes" id="UP000749559"/>
    </source>
</evidence>
<reference evidence="9" key="1">
    <citation type="submission" date="2022-03" db="EMBL/GenBank/DDBJ databases">
        <authorList>
            <person name="Martin C."/>
        </authorList>
    </citation>
    <scope>NUCLEOTIDE SEQUENCE</scope>
</reference>
<evidence type="ECO:0000256" key="2">
    <source>
        <dbReference type="ARBA" id="ARBA00009560"/>
    </source>
</evidence>
<evidence type="ECO:0000256" key="6">
    <source>
        <dbReference type="ARBA" id="ARBA00054225"/>
    </source>
</evidence>
<evidence type="ECO:0000313" key="9">
    <source>
        <dbReference type="EMBL" id="CAH1792739.1"/>
    </source>
</evidence>
<evidence type="ECO:0000256" key="8">
    <source>
        <dbReference type="PIRNR" id="PIRNR000799"/>
    </source>
</evidence>
<protein>
    <recommendedName>
        <fullName evidence="8">DNA polymerase epsilon subunit</fullName>
    </recommendedName>
    <alternativeName>
        <fullName evidence="8">DNA polymerase II subunit 2</fullName>
    </alternativeName>
</protein>
<evidence type="ECO:0000256" key="3">
    <source>
        <dbReference type="ARBA" id="ARBA00022705"/>
    </source>
</evidence>
<dbReference type="Pfam" id="PF12213">
    <property type="entry name" value="Dpoe2NT"/>
    <property type="match status" value="1"/>
</dbReference>